<name>A0A2T4B3A0_9HYPO</name>
<evidence type="ECO:0000313" key="3">
    <source>
        <dbReference type="Proteomes" id="UP000241546"/>
    </source>
</evidence>
<dbReference type="AlphaFoldDB" id="A0A2T4B3A0"/>
<feature type="non-terminal residue" evidence="2">
    <location>
        <position position="1"/>
    </location>
</feature>
<keyword evidence="3" id="KW-1185">Reference proteome</keyword>
<dbReference type="OrthoDB" id="5152716at2759"/>
<reference evidence="3" key="1">
    <citation type="submission" date="2016-07" db="EMBL/GenBank/DDBJ databases">
        <title>Multiple horizontal gene transfer events from other fungi enriched the ability of initially mycotrophic Trichoderma (Ascomycota) to feed on dead plant biomass.</title>
        <authorList>
            <consortium name="DOE Joint Genome Institute"/>
            <person name="Atanasova L."/>
            <person name="Chenthamara K."/>
            <person name="Zhang J."/>
            <person name="Grujic M."/>
            <person name="Henrissat B."/>
            <person name="Kuo A."/>
            <person name="Aerts A."/>
            <person name="Salamov A."/>
            <person name="Lipzen A."/>
            <person name="Labutti K."/>
            <person name="Barry K."/>
            <person name="Miao Y."/>
            <person name="Rahimi M.J."/>
            <person name="Shen Q."/>
            <person name="Grigoriev I.V."/>
            <person name="Kubicek C.P."/>
            <person name="Druzhinina I.S."/>
        </authorList>
    </citation>
    <scope>NUCLEOTIDE SEQUENCE [LARGE SCALE GENOMIC DNA]</scope>
    <source>
        <strain evidence="3">TUCIM 6016</strain>
    </source>
</reference>
<dbReference type="Proteomes" id="UP000241546">
    <property type="component" value="Unassembled WGS sequence"/>
</dbReference>
<feature type="region of interest" description="Disordered" evidence="1">
    <location>
        <begin position="1"/>
        <end position="53"/>
    </location>
</feature>
<protein>
    <submittedName>
        <fullName evidence="2">Uncharacterized protein</fullName>
    </submittedName>
</protein>
<accession>A0A2T4B3A0</accession>
<gene>
    <name evidence="2" type="ORF">BBK36DRAFT_1180326</name>
</gene>
<dbReference type="GeneID" id="36604327"/>
<dbReference type="EMBL" id="KZ680218">
    <property type="protein sequence ID" value="PTB63780.1"/>
    <property type="molecule type" value="Genomic_DNA"/>
</dbReference>
<sequence length="101" mass="11353">LLRIQGKPIKQRKDRKKDTPVRRPSTPTLPARPKTVNQQGRDHQEENNSLYSSRARATTAILADRARGPEKVFTLGHRGYAIINQGGFDGSFGNQSERQTL</sequence>
<evidence type="ECO:0000313" key="2">
    <source>
        <dbReference type="EMBL" id="PTB63780.1"/>
    </source>
</evidence>
<dbReference type="RefSeq" id="XP_024747100.1">
    <property type="nucleotide sequence ID" value="XM_024896209.1"/>
</dbReference>
<proteinExistence type="predicted"/>
<evidence type="ECO:0000256" key="1">
    <source>
        <dbReference type="SAM" id="MobiDB-lite"/>
    </source>
</evidence>
<organism evidence="2 3">
    <name type="scientific">Trichoderma citrinoviride</name>
    <dbReference type="NCBI Taxonomy" id="58853"/>
    <lineage>
        <taxon>Eukaryota</taxon>
        <taxon>Fungi</taxon>
        <taxon>Dikarya</taxon>
        <taxon>Ascomycota</taxon>
        <taxon>Pezizomycotina</taxon>
        <taxon>Sordariomycetes</taxon>
        <taxon>Hypocreomycetidae</taxon>
        <taxon>Hypocreales</taxon>
        <taxon>Hypocreaceae</taxon>
        <taxon>Trichoderma</taxon>
    </lineage>
</organism>